<feature type="domain" description="Competence protein CoiA nuclease-like" evidence="1">
    <location>
        <begin position="64"/>
        <end position="214"/>
    </location>
</feature>
<evidence type="ECO:0000259" key="2">
    <source>
        <dbReference type="Pfam" id="PF25164"/>
    </source>
</evidence>
<organism evidence="4 5">
    <name type="scientific">Radiobacillus deserti</name>
    <dbReference type="NCBI Taxonomy" id="2594883"/>
    <lineage>
        <taxon>Bacteria</taxon>
        <taxon>Bacillati</taxon>
        <taxon>Bacillota</taxon>
        <taxon>Bacilli</taxon>
        <taxon>Bacillales</taxon>
        <taxon>Bacillaceae</taxon>
        <taxon>Radiobacillus</taxon>
    </lineage>
</organism>
<dbReference type="Proteomes" id="UP000315215">
    <property type="component" value="Chromosome"/>
</dbReference>
<dbReference type="InterPro" id="IPR021176">
    <property type="entry name" value="Competence-induced_CoiA"/>
</dbReference>
<evidence type="ECO:0000259" key="3">
    <source>
        <dbReference type="Pfam" id="PF25166"/>
    </source>
</evidence>
<dbReference type="Pfam" id="PF25164">
    <property type="entry name" value="CoiA_N"/>
    <property type="match status" value="1"/>
</dbReference>
<feature type="domain" description="Competence protein CoiA-like N-terminal" evidence="2">
    <location>
        <begin position="19"/>
        <end position="60"/>
    </location>
</feature>
<dbReference type="InterPro" id="IPR010330">
    <property type="entry name" value="CoiA_nuc"/>
</dbReference>
<dbReference type="EMBL" id="CP041666">
    <property type="protein sequence ID" value="QDP39795.1"/>
    <property type="molecule type" value="Genomic_DNA"/>
</dbReference>
<dbReference type="KEGG" id="aqt:FN924_06195"/>
<name>A0A516KEF4_9BACI</name>
<evidence type="ECO:0000259" key="1">
    <source>
        <dbReference type="Pfam" id="PF06054"/>
    </source>
</evidence>
<dbReference type="PIRSF" id="PIRSF007487">
    <property type="entry name" value="Competence-induced_CoiA_bac"/>
    <property type="match status" value="1"/>
</dbReference>
<sequence length="378" mass="44305">MLLANNEQMKLVSFAGCSLEEIRPFRKKKFYCPICQEEVILKAGGYVTAHFAHKHQSICTNQGEGSYHETGKWTLYQWFLNQHIKAEVEVFIPVAKQRADILLQIGNKQIAIEYQCASISEQEVRRRTLGFLKNSITPIWILGGNRMKRLAAQKLHIEKIFLHQWSSKHSPTLYYFCPIQKQFATYHITTAYSSDFLQFISLKDVTFTKLLTPHPAPYTEINWLKNVQAFRKKPPPTHIGNDERQWRQWLYQHHLYPPLLPSICFLPVRYQFRMKCPGWMWQSMIVFQLMQRTGISFRLKDCHQLLASKIVPLSSTPLIRSMSDPIQEYLDRLVELGILLKYNSTYICKFPISLPTTIDEAISQDRSCWNKLKVSSKW</sequence>
<dbReference type="InterPro" id="IPR057253">
    <property type="entry name" value="CoiA-like_N"/>
</dbReference>
<dbReference type="Pfam" id="PF06054">
    <property type="entry name" value="CoiA_nuc"/>
    <property type="match status" value="1"/>
</dbReference>
<gene>
    <name evidence="4" type="ORF">FN924_06195</name>
</gene>
<dbReference type="Pfam" id="PF25166">
    <property type="entry name" value="CoiA_C"/>
    <property type="match status" value="1"/>
</dbReference>
<dbReference type="RefSeq" id="WP_143892726.1">
    <property type="nucleotide sequence ID" value="NZ_CP041666.1"/>
</dbReference>
<feature type="domain" description="Competence protein CoiA C-terminal" evidence="3">
    <location>
        <begin position="222"/>
        <end position="361"/>
    </location>
</feature>
<dbReference type="OrthoDB" id="3784230at2"/>
<protein>
    <recommendedName>
        <fullName evidence="6">Competence protein CoiA</fullName>
    </recommendedName>
</protein>
<evidence type="ECO:0000313" key="5">
    <source>
        <dbReference type="Proteomes" id="UP000315215"/>
    </source>
</evidence>
<reference evidence="4 5" key="1">
    <citation type="submission" date="2019-07" db="EMBL/GenBank/DDBJ databases">
        <authorList>
            <person name="Li J."/>
        </authorList>
    </citation>
    <scope>NUCLEOTIDE SEQUENCE [LARGE SCALE GENOMIC DNA]</scope>
    <source>
        <strain evidence="4 5">TKL69</strain>
    </source>
</reference>
<dbReference type="AlphaFoldDB" id="A0A516KEF4"/>
<keyword evidence="5" id="KW-1185">Reference proteome</keyword>
<accession>A0A516KEF4</accession>
<evidence type="ECO:0008006" key="6">
    <source>
        <dbReference type="Google" id="ProtNLM"/>
    </source>
</evidence>
<evidence type="ECO:0000313" key="4">
    <source>
        <dbReference type="EMBL" id="QDP39795.1"/>
    </source>
</evidence>
<dbReference type="InterPro" id="IPR057252">
    <property type="entry name" value="CoiA_C"/>
</dbReference>
<proteinExistence type="predicted"/>